<feature type="signal peptide" evidence="17">
    <location>
        <begin position="1"/>
        <end position="18"/>
    </location>
</feature>
<evidence type="ECO:0000256" key="16">
    <source>
        <dbReference type="SAM" id="MobiDB-lite"/>
    </source>
</evidence>
<evidence type="ECO:0000256" key="1">
    <source>
        <dbReference type="ARBA" id="ARBA00004609"/>
    </source>
</evidence>
<evidence type="ECO:0000256" key="6">
    <source>
        <dbReference type="ARBA" id="ARBA00022617"/>
    </source>
</evidence>
<keyword evidence="12 15" id="KW-1015">Disulfide bond</keyword>
<dbReference type="GO" id="GO:0098552">
    <property type="term" value="C:side of membrane"/>
    <property type="evidence" value="ECO:0007669"/>
    <property type="project" value="UniProtKB-KW"/>
</dbReference>
<dbReference type="PANTHER" id="PTHR37928:SF2">
    <property type="entry name" value="GPI ANCHORED CFEM DOMAIN PROTEIN (AFU_ORTHOLOGUE AFUA_6G10580)"/>
    <property type="match status" value="1"/>
</dbReference>
<proteinExistence type="inferred from homology"/>
<evidence type="ECO:0000256" key="15">
    <source>
        <dbReference type="PROSITE-ProRule" id="PRU01356"/>
    </source>
</evidence>
<evidence type="ECO:0000256" key="13">
    <source>
        <dbReference type="ARBA" id="ARBA00023180"/>
    </source>
</evidence>
<evidence type="ECO:0000256" key="5">
    <source>
        <dbReference type="ARBA" id="ARBA00022525"/>
    </source>
</evidence>
<keyword evidence="5" id="KW-0964">Secreted</keyword>
<evidence type="ECO:0000256" key="4">
    <source>
        <dbReference type="ARBA" id="ARBA00022475"/>
    </source>
</evidence>
<feature type="chain" id="PRO_5015587187" description="CFEM domain-containing protein" evidence="17">
    <location>
        <begin position="19"/>
        <end position="160"/>
    </location>
</feature>
<evidence type="ECO:0000256" key="17">
    <source>
        <dbReference type="SAM" id="SignalP"/>
    </source>
</evidence>
<keyword evidence="20" id="KW-1185">Reference proteome</keyword>
<protein>
    <recommendedName>
        <fullName evidence="18">CFEM domain-containing protein</fullName>
    </recommendedName>
</protein>
<evidence type="ECO:0000256" key="8">
    <source>
        <dbReference type="ARBA" id="ARBA00022723"/>
    </source>
</evidence>
<dbReference type="Pfam" id="PF05730">
    <property type="entry name" value="CFEM"/>
    <property type="match status" value="1"/>
</dbReference>
<dbReference type="PANTHER" id="PTHR37928">
    <property type="entry name" value="CFEM DOMAIN PROTEIN (AFU_ORTHOLOGUE AFUA_6G14090)"/>
    <property type="match status" value="1"/>
</dbReference>
<dbReference type="SMART" id="SM00747">
    <property type="entry name" value="CFEM"/>
    <property type="match status" value="1"/>
</dbReference>
<feature type="disulfide bond" evidence="15">
    <location>
        <begin position="49"/>
        <end position="82"/>
    </location>
</feature>
<dbReference type="GO" id="GO:0005886">
    <property type="term" value="C:plasma membrane"/>
    <property type="evidence" value="ECO:0007669"/>
    <property type="project" value="UniProtKB-SubCell"/>
</dbReference>
<keyword evidence="9 17" id="KW-0732">Signal</keyword>
<keyword evidence="4" id="KW-1003">Cell membrane</keyword>
<evidence type="ECO:0000313" key="20">
    <source>
        <dbReference type="Proteomes" id="UP000240883"/>
    </source>
</evidence>
<dbReference type="OrthoDB" id="3065412at2759"/>
<feature type="disulfide bond" evidence="15">
    <location>
        <begin position="40"/>
        <end position="47"/>
    </location>
</feature>
<feature type="domain" description="CFEM" evidence="18">
    <location>
        <begin position="1"/>
        <end position="109"/>
    </location>
</feature>
<comment type="subcellular location">
    <subcellularLocation>
        <location evidence="1">Cell membrane</location>
        <topology evidence="1">Lipid-anchor</topology>
        <topology evidence="1">GPI-anchor</topology>
    </subcellularLocation>
    <subcellularLocation>
        <location evidence="2">Secreted</location>
    </subcellularLocation>
</comment>
<evidence type="ECO:0000256" key="9">
    <source>
        <dbReference type="ARBA" id="ARBA00022729"/>
    </source>
</evidence>
<evidence type="ECO:0000259" key="18">
    <source>
        <dbReference type="PROSITE" id="PS52012"/>
    </source>
</evidence>
<name>A0A2T2N524_CORCC</name>
<dbReference type="STRING" id="1448308.A0A2T2N524"/>
<reference evidence="19 20" key="1">
    <citation type="journal article" date="2018" name="Front. Microbiol.">
        <title>Genome-Wide Analysis of Corynespora cassiicola Leaf Fall Disease Putative Effectors.</title>
        <authorList>
            <person name="Lopez D."/>
            <person name="Ribeiro S."/>
            <person name="Label P."/>
            <person name="Fumanal B."/>
            <person name="Venisse J.S."/>
            <person name="Kohler A."/>
            <person name="de Oliveira R.R."/>
            <person name="Labutti K."/>
            <person name="Lipzen A."/>
            <person name="Lail K."/>
            <person name="Bauer D."/>
            <person name="Ohm R.A."/>
            <person name="Barry K.W."/>
            <person name="Spatafora J."/>
            <person name="Grigoriev I.V."/>
            <person name="Martin F.M."/>
            <person name="Pujade-Renaud V."/>
        </authorList>
    </citation>
    <scope>NUCLEOTIDE SEQUENCE [LARGE SCALE GENOMIC DNA]</scope>
    <source>
        <strain evidence="19 20">Philippines</strain>
    </source>
</reference>
<dbReference type="InterPro" id="IPR008427">
    <property type="entry name" value="Extracellular_membr_CFEM_dom"/>
</dbReference>
<feature type="binding site" description="axial binding residue" evidence="15">
    <location>
        <position position="44"/>
    </location>
    <ligand>
        <name>heme</name>
        <dbReference type="ChEBI" id="CHEBI:30413"/>
    </ligand>
    <ligandPart>
        <name>Fe</name>
        <dbReference type="ChEBI" id="CHEBI:18248"/>
    </ligandPart>
</feature>
<feature type="region of interest" description="Disordered" evidence="16">
    <location>
        <begin position="100"/>
        <end position="139"/>
    </location>
</feature>
<evidence type="ECO:0000256" key="10">
    <source>
        <dbReference type="ARBA" id="ARBA00023004"/>
    </source>
</evidence>
<evidence type="ECO:0000256" key="3">
    <source>
        <dbReference type="ARBA" id="ARBA00010031"/>
    </source>
</evidence>
<evidence type="ECO:0000256" key="12">
    <source>
        <dbReference type="ARBA" id="ARBA00023157"/>
    </source>
</evidence>
<evidence type="ECO:0000256" key="11">
    <source>
        <dbReference type="ARBA" id="ARBA00023136"/>
    </source>
</evidence>
<keyword evidence="11" id="KW-0472">Membrane</keyword>
<keyword evidence="10 15" id="KW-0408">Iron</keyword>
<keyword evidence="14" id="KW-0449">Lipoprotein</keyword>
<evidence type="ECO:0000256" key="14">
    <source>
        <dbReference type="ARBA" id="ARBA00023288"/>
    </source>
</evidence>
<dbReference type="Proteomes" id="UP000240883">
    <property type="component" value="Unassembled WGS sequence"/>
</dbReference>
<dbReference type="GO" id="GO:0005576">
    <property type="term" value="C:extracellular region"/>
    <property type="evidence" value="ECO:0007669"/>
    <property type="project" value="UniProtKB-SubCell"/>
</dbReference>
<keyword evidence="6 15" id="KW-0349">Heme</keyword>
<keyword evidence="8 15" id="KW-0479">Metal-binding</keyword>
<gene>
    <name evidence="19" type="ORF">BS50DRAFT_639961</name>
</gene>
<comment type="caution">
    <text evidence="15">Lacks conserved residue(s) required for the propagation of feature annotation.</text>
</comment>
<dbReference type="GO" id="GO:0046872">
    <property type="term" value="F:metal ion binding"/>
    <property type="evidence" value="ECO:0007669"/>
    <property type="project" value="UniProtKB-UniRule"/>
</dbReference>
<dbReference type="PROSITE" id="PS52012">
    <property type="entry name" value="CFEM"/>
    <property type="match status" value="1"/>
</dbReference>
<dbReference type="EMBL" id="KZ678148">
    <property type="protein sequence ID" value="PSN60545.1"/>
    <property type="molecule type" value="Genomic_DNA"/>
</dbReference>
<sequence length="160" mass="15167">MRFSSIALLGALSSVALSQGLTGSLPECAQNCFGNSLGDCDQNDFRCICGNTELISSLSCCVSQTCSPEEQSAIIGLAAGLCGGVGVQVPTSASCASTASATPAPSGSSNGTASLSGSSTPTASGATAQGSGAGPASTGAAPLHTAGVMGVAMAGLLMAL</sequence>
<accession>A0A2T2N524</accession>
<evidence type="ECO:0000256" key="7">
    <source>
        <dbReference type="ARBA" id="ARBA00022622"/>
    </source>
</evidence>
<organism evidence="19 20">
    <name type="scientific">Corynespora cassiicola Philippines</name>
    <dbReference type="NCBI Taxonomy" id="1448308"/>
    <lineage>
        <taxon>Eukaryota</taxon>
        <taxon>Fungi</taxon>
        <taxon>Dikarya</taxon>
        <taxon>Ascomycota</taxon>
        <taxon>Pezizomycotina</taxon>
        <taxon>Dothideomycetes</taxon>
        <taxon>Pleosporomycetidae</taxon>
        <taxon>Pleosporales</taxon>
        <taxon>Corynesporascaceae</taxon>
        <taxon>Corynespora</taxon>
    </lineage>
</organism>
<keyword evidence="13" id="KW-0325">Glycoprotein</keyword>
<keyword evidence="7" id="KW-0336">GPI-anchor</keyword>
<evidence type="ECO:0000313" key="19">
    <source>
        <dbReference type="EMBL" id="PSN60545.1"/>
    </source>
</evidence>
<dbReference type="AlphaFoldDB" id="A0A2T2N524"/>
<dbReference type="InterPro" id="IPR051735">
    <property type="entry name" value="CFEM_domain"/>
</dbReference>
<evidence type="ECO:0000256" key="2">
    <source>
        <dbReference type="ARBA" id="ARBA00004613"/>
    </source>
</evidence>
<comment type="similarity">
    <text evidence="3">Belongs to the RBT5 family.</text>
</comment>